<dbReference type="Gene3D" id="3.40.1080.10">
    <property type="entry name" value="Glutaconate Coenzyme A-transferase"/>
    <property type="match status" value="2"/>
</dbReference>
<dbReference type="InterPro" id="IPR037171">
    <property type="entry name" value="NagB/RpiA_transferase-like"/>
</dbReference>
<organism evidence="1 2">
    <name type="scientific">Coccomyxa subellipsoidea (strain C-169)</name>
    <name type="common">Green microalga</name>
    <dbReference type="NCBI Taxonomy" id="574566"/>
    <lineage>
        <taxon>Eukaryota</taxon>
        <taxon>Viridiplantae</taxon>
        <taxon>Chlorophyta</taxon>
        <taxon>core chlorophytes</taxon>
        <taxon>Trebouxiophyceae</taxon>
        <taxon>Trebouxiophyceae incertae sedis</taxon>
        <taxon>Coccomyxaceae</taxon>
        <taxon>Coccomyxa</taxon>
        <taxon>Coccomyxa subellipsoidea</taxon>
    </lineage>
</organism>
<evidence type="ECO:0000313" key="1">
    <source>
        <dbReference type="EMBL" id="EIE20813.1"/>
    </source>
</evidence>
<protein>
    <submittedName>
        <fullName evidence="1">Nagb/rpia/CoA transferase-like protein</fullName>
    </submittedName>
</protein>
<evidence type="ECO:0000313" key="2">
    <source>
        <dbReference type="Proteomes" id="UP000007264"/>
    </source>
</evidence>
<dbReference type="InterPro" id="IPR004165">
    <property type="entry name" value="CoA_trans_fam_I"/>
</dbReference>
<comment type="caution">
    <text evidence="1">The sequence shown here is derived from an EMBL/GenBank/DDBJ whole genome shotgun (WGS) entry which is preliminary data.</text>
</comment>
<keyword evidence="2" id="KW-1185">Reference proteome</keyword>
<dbReference type="PANTHER" id="PTHR43293">
    <property type="entry name" value="ACETATE COA-TRANSFERASE YDIF"/>
    <property type="match status" value="1"/>
</dbReference>
<name>I0YQZ4_COCSC</name>
<proteinExistence type="predicted"/>
<dbReference type="KEGG" id="csl:COCSUDRAFT_43715"/>
<dbReference type="SUPFAM" id="SSF100950">
    <property type="entry name" value="NagB/RpiA/CoA transferase-like"/>
    <property type="match status" value="2"/>
</dbReference>
<dbReference type="AlphaFoldDB" id="I0YQZ4"/>
<dbReference type="SMART" id="SM00882">
    <property type="entry name" value="CoA_trans"/>
    <property type="match status" value="1"/>
</dbReference>
<dbReference type="OrthoDB" id="48317at2759"/>
<sequence length="428" mass="45868">MSRAVAHLLRDVAARRPGPITKIGLGTFVDPREQGGKINSPSQADAVEVVTLGGQEYLWYKAPAKIDVALLRGTNADLDGNITFERESLLTDALNQAMAAHNSGGIVIVQVERLVAPGSLNSRLVHLPGAIVDKIVVAPAELHRQTITMAGHDASLTGEIRAPASHIQAMRLDERRIIAHRAMLEISRPNTIVNLGIGMPEARHASPEQLLAKPKGQSDGVARMVATHGSAQIPNALPAHLTTEAGMFGGFPAGAARFGAAHNADCIVPCATMLDFYNGGGVDMACLGAAEVDQEGNVNVHSFPGRQPGCGGFIDISQAAKEVIFAGTFTTGGLKVTVENGKLRIIQEGRSRKFKRRVAEKTFAASSAKGRRILYVTERAVFRLREGEGIELTEIAPGVDLERDVLAFMPFRPLMKDVKIMDKRCFMP</sequence>
<dbReference type="EMBL" id="AGSI01000014">
    <property type="protein sequence ID" value="EIE20813.1"/>
    <property type="molecule type" value="Genomic_DNA"/>
</dbReference>
<dbReference type="Proteomes" id="UP000007264">
    <property type="component" value="Unassembled WGS sequence"/>
</dbReference>
<dbReference type="Pfam" id="PF01144">
    <property type="entry name" value="CoA_trans"/>
    <property type="match status" value="1"/>
</dbReference>
<dbReference type="STRING" id="574566.I0YQZ4"/>
<gene>
    <name evidence="1" type="ORF">COCSUDRAFT_43715</name>
</gene>
<reference evidence="1 2" key="1">
    <citation type="journal article" date="2012" name="Genome Biol.">
        <title>The genome of the polar eukaryotic microalga coccomyxa subellipsoidea reveals traits of cold adaptation.</title>
        <authorList>
            <person name="Blanc G."/>
            <person name="Agarkova I."/>
            <person name="Grimwood J."/>
            <person name="Kuo A."/>
            <person name="Brueggeman A."/>
            <person name="Dunigan D."/>
            <person name="Gurnon J."/>
            <person name="Ladunga I."/>
            <person name="Lindquist E."/>
            <person name="Lucas S."/>
            <person name="Pangilinan J."/>
            <person name="Proschold T."/>
            <person name="Salamov A."/>
            <person name="Schmutz J."/>
            <person name="Weeks D."/>
            <person name="Yamada T."/>
            <person name="Claverie J.M."/>
            <person name="Grigoriev I."/>
            <person name="Van Etten J."/>
            <person name="Lomsadze A."/>
            <person name="Borodovsky M."/>
        </authorList>
    </citation>
    <scope>NUCLEOTIDE SEQUENCE [LARGE SCALE GENOMIC DNA]</scope>
    <source>
        <strain evidence="1 2">C-169</strain>
    </source>
</reference>
<accession>I0YQZ4</accession>
<dbReference type="RefSeq" id="XP_005645357.1">
    <property type="nucleotide sequence ID" value="XM_005645300.1"/>
</dbReference>
<dbReference type="GO" id="GO:0008410">
    <property type="term" value="F:CoA-transferase activity"/>
    <property type="evidence" value="ECO:0007669"/>
    <property type="project" value="InterPro"/>
</dbReference>
<dbReference type="GeneID" id="17038792"/>
<dbReference type="PANTHER" id="PTHR43293:SF1">
    <property type="entry name" value="ACETATE COA-TRANSFERASE YDIF"/>
    <property type="match status" value="1"/>
</dbReference>
<dbReference type="eggNOG" id="KOG3822">
    <property type="taxonomic scope" value="Eukaryota"/>
</dbReference>